<gene>
    <name evidence="2" type="ORF">C1H76_4695</name>
</gene>
<comment type="caution">
    <text evidence="2">The sequence shown here is derived from an EMBL/GenBank/DDBJ whole genome shotgun (WGS) entry which is preliminary data.</text>
</comment>
<feature type="compositionally biased region" description="Polar residues" evidence="1">
    <location>
        <begin position="88"/>
        <end position="108"/>
    </location>
</feature>
<name>A0A4U7B6N4_9PEZI</name>
<evidence type="ECO:0000256" key="1">
    <source>
        <dbReference type="SAM" id="MobiDB-lite"/>
    </source>
</evidence>
<dbReference type="AlphaFoldDB" id="A0A4U7B6N4"/>
<organism evidence="2 3">
    <name type="scientific">Elsinoe australis</name>
    <dbReference type="NCBI Taxonomy" id="40998"/>
    <lineage>
        <taxon>Eukaryota</taxon>
        <taxon>Fungi</taxon>
        <taxon>Dikarya</taxon>
        <taxon>Ascomycota</taxon>
        <taxon>Pezizomycotina</taxon>
        <taxon>Dothideomycetes</taxon>
        <taxon>Dothideomycetidae</taxon>
        <taxon>Myriangiales</taxon>
        <taxon>Elsinoaceae</taxon>
        <taxon>Elsinoe</taxon>
    </lineage>
</organism>
<feature type="region of interest" description="Disordered" evidence="1">
    <location>
        <begin position="67"/>
        <end position="108"/>
    </location>
</feature>
<feature type="region of interest" description="Disordered" evidence="1">
    <location>
        <begin position="1"/>
        <end position="33"/>
    </location>
</feature>
<evidence type="ECO:0000313" key="3">
    <source>
        <dbReference type="Proteomes" id="UP000308133"/>
    </source>
</evidence>
<dbReference type="EMBL" id="PTQR01000057">
    <property type="protein sequence ID" value="TKX23147.1"/>
    <property type="molecule type" value="Genomic_DNA"/>
</dbReference>
<accession>A0A4U7B6N4</accession>
<evidence type="ECO:0000313" key="2">
    <source>
        <dbReference type="EMBL" id="TKX23147.1"/>
    </source>
</evidence>
<feature type="compositionally biased region" description="Polar residues" evidence="1">
    <location>
        <begin position="1"/>
        <end position="19"/>
    </location>
</feature>
<reference evidence="2 3" key="1">
    <citation type="submission" date="2018-02" db="EMBL/GenBank/DDBJ databases">
        <title>Draft genome sequences of Elsinoe sp., causing black scab on jojoba.</title>
        <authorList>
            <person name="Stodart B."/>
            <person name="Jeffress S."/>
            <person name="Ash G."/>
            <person name="Arun Chinnappa K."/>
        </authorList>
    </citation>
    <scope>NUCLEOTIDE SEQUENCE [LARGE SCALE GENOMIC DNA]</scope>
    <source>
        <strain evidence="2 3">Hillstone_2</strain>
    </source>
</reference>
<dbReference type="Proteomes" id="UP000308133">
    <property type="component" value="Unassembled WGS sequence"/>
</dbReference>
<proteinExistence type="predicted"/>
<sequence length="108" mass="11585">MSTQSRIIQKSVSTSTNGRNIIHAHQTSKRPRSHSLTLSLTTVLNPFATAATSDVITLVEHKTINFSASDNRSGTSDKDIAGSRAPEMTSTTIKPCSATTSAPWQWVG</sequence>
<protein>
    <submittedName>
        <fullName evidence="2">Uncharacterized protein</fullName>
    </submittedName>
</protein>